<dbReference type="AlphaFoldDB" id="A0A074WX64"/>
<dbReference type="GeneID" id="25416416"/>
<proteinExistence type="predicted"/>
<dbReference type="EMBL" id="KL584704">
    <property type="protein sequence ID" value="KEQ76094.1"/>
    <property type="molecule type" value="Genomic_DNA"/>
</dbReference>
<feature type="chain" id="PRO_5001702853" evidence="1">
    <location>
        <begin position="20"/>
        <end position="114"/>
    </location>
</feature>
<evidence type="ECO:0000313" key="3">
    <source>
        <dbReference type="Proteomes" id="UP000027730"/>
    </source>
</evidence>
<dbReference type="RefSeq" id="XP_013430497.1">
    <property type="nucleotide sequence ID" value="XM_013575043.1"/>
</dbReference>
<keyword evidence="1" id="KW-0732">Signal</keyword>
<sequence>MAPLSHFAIAALAVVSVAAAPLLTQPSSKATLERRQGKGGSFSNFIYDLIQYYAEEEFMKGVGEISYKPDMSNGFDYEKKLQDAPPQAGQGSKDRVEVSCGVARMASWKCNVEE</sequence>
<name>A0A074WX64_9PEZI</name>
<organism evidence="2 3">
    <name type="scientific">Aureobasidium namibiae CBS 147.97</name>
    <dbReference type="NCBI Taxonomy" id="1043004"/>
    <lineage>
        <taxon>Eukaryota</taxon>
        <taxon>Fungi</taxon>
        <taxon>Dikarya</taxon>
        <taxon>Ascomycota</taxon>
        <taxon>Pezizomycotina</taxon>
        <taxon>Dothideomycetes</taxon>
        <taxon>Dothideomycetidae</taxon>
        <taxon>Dothideales</taxon>
        <taxon>Saccotheciaceae</taxon>
        <taxon>Aureobasidium</taxon>
    </lineage>
</organism>
<gene>
    <name evidence="2" type="ORF">M436DRAFT_79354</name>
</gene>
<feature type="signal peptide" evidence="1">
    <location>
        <begin position="1"/>
        <end position="19"/>
    </location>
</feature>
<accession>A0A074WX64</accession>
<evidence type="ECO:0000313" key="2">
    <source>
        <dbReference type="EMBL" id="KEQ76094.1"/>
    </source>
</evidence>
<dbReference type="HOGENOM" id="CLU_2120629_0_0_1"/>
<dbReference type="Proteomes" id="UP000027730">
    <property type="component" value="Unassembled WGS sequence"/>
</dbReference>
<protein>
    <submittedName>
        <fullName evidence="2">Uncharacterized protein</fullName>
    </submittedName>
</protein>
<evidence type="ECO:0000256" key="1">
    <source>
        <dbReference type="SAM" id="SignalP"/>
    </source>
</evidence>
<keyword evidence="3" id="KW-1185">Reference proteome</keyword>
<reference evidence="2 3" key="1">
    <citation type="journal article" date="2014" name="BMC Genomics">
        <title>Genome sequencing of four Aureobasidium pullulans varieties: biotechnological potential, stress tolerance, and description of new species.</title>
        <authorList>
            <person name="Gostin Ar C."/>
            <person name="Ohm R.A."/>
            <person name="Kogej T."/>
            <person name="Sonjak S."/>
            <person name="Turk M."/>
            <person name="Zajc J."/>
            <person name="Zalar P."/>
            <person name="Grube M."/>
            <person name="Sun H."/>
            <person name="Han J."/>
            <person name="Sharma A."/>
            <person name="Chiniquy J."/>
            <person name="Ngan C.Y."/>
            <person name="Lipzen A."/>
            <person name="Barry K."/>
            <person name="Grigoriev I.V."/>
            <person name="Gunde-Cimerman N."/>
        </authorList>
    </citation>
    <scope>NUCLEOTIDE SEQUENCE [LARGE SCALE GENOMIC DNA]</scope>
    <source>
        <strain evidence="2 3">CBS 147.97</strain>
    </source>
</reference>